<reference evidence="1 2" key="1">
    <citation type="submission" date="2016-10" db="EMBL/GenBank/DDBJ databases">
        <authorList>
            <person name="de Groot N.N."/>
        </authorList>
    </citation>
    <scope>NUCLEOTIDE SEQUENCE [LARGE SCALE GENOMIC DNA]</scope>
    <source>
        <strain evidence="1 2">Nm110</strain>
    </source>
</reference>
<protein>
    <submittedName>
        <fullName evidence="1">Uncharacterized protein</fullName>
    </submittedName>
</protein>
<accession>A0A1H2VL08</accession>
<organism evidence="1 2">
    <name type="scientific">Nitrosomonas communis</name>
    <dbReference type="NCBI Taxonomy" id="44574"/>
    <lineage>
        <taxon>Bacteria</taxon>
        <taxon>Pseudomonadati</taxon>
        <taxon>Pseudomonadota</taxon>
        <taxon>Betaproteobacteria</taxon>
        <taxon>Nitrosomonadales</taxon>
        <taxon>Nitrosomonadaceae</taxon>
        <taxon>Nitrosomonas</taxon>
    </lineage>
</organism>
<dbReference type="PROSITE" id="PS51257">
    <property type="entry name" value="PROKAR_LIPOPROTEIN"/>
    <property type="match status" value="1"/>
</dbReference>
<sequence length="461" mass="51914">MTIRFVQLPKVIIMICYLLLAMLASGCDNLAKGVTEAILSMQSKKEDIRKCYIRGRPFEGLEAKLKRQEQLAQAKKSGHPVLKALMVHGIGSPQPGYSTRLAENLAQALSLNRVQETIKEITITHPMFPSQDLGLLRLTRYMNANENKEFIFAELTWEPIIAKEKQTIIFDNSGEYSFRRTHINNTLKVFLNDTIPDVMMFNGTSRQQMIVSVSQSLCWLMSEKWESLQIKTAQFCDATAPNRMNKIDDEFVFISHSLGSRITVDALQRLPNIISNISKLDDAPAENMQNFQSTAVTPLQTNTKSNFLKKKRLLQQKEFTVFMLSNQLPLLQMGQLKPGVTERIAEICSPEATHAAEKLFSKTHLIAFSDPNDLFSYALPPNFINEYMDSRLCPILTNAILNVTSITDIFVGQFANPVAAHTEYDNDPRVIGLIAKGIGHNDIDSGVDEHCTWLESVPDSQ</sequence>
<evidence type="ECO:0000313" key="1">
    <source>
        <dbReference type="EMBL" id="SDW68569.1"/>
    </source>
</evidence>
<dbReference type="AlphaFoldDB" id="A0A1H2VL08"/>
<name>A0A1H2VL08_9PROT</name>
<dbReference type="EMBL" id="FNNH01000022">
    <property type="protein sequence ID" value="SDW68569.1"/>
    <property type="molecule type" value="Genomic_DNA"/>
</dbReference>
<gene>
    <name evidence="1" type="ORF">SAMN05421882_102228</name>
</gene>
<dbReference type="Proteomes" id="UP000183454">
    <property type="component" value="Unassembled WGS sequence"/>
</dbReference>
<evidence type="ECO:0000313" key="2">
    <source>
        <dbReference type="Proteomes" id="UP000183454"/>
    </source>
</evidence>
<proteinExistence type="predicted"/>